<dbReference type="PANTHER" id="PTHR21255:SF7">
    <property type="entry name" value="DYNEIN LIGHT CHAIN TCTEX-TYPE PROTEIN 2B"/>
    <property type="match status" value="1"/>
</dbReference>
<dbReference type="InterPro" id="IPR005334">
    <property type="entry name" value="Tctex-1-like"/>
</dbReference>
<dbReference type="Pfam" id="PF03645">
    <property type="entry name" value="Tctex-1"/>
    <property type="match status" value="1"/>
</dbReference>
<dbReference type="Gene3D" id="3.30.1140.40">
    <property type="entry name" value="Tctex-1"/>
    <property type="match status" value="1"/>
</dbReference>
<comment type="similarity">
    <text evidence="1">Belongs to the dynein light chain Tctex-type family.</text>
</comment>
<dbReference type="CDD" id="cd21459">
    <property type="entry name" value="DLC-like_TCTEX1D2"/>
    <property type="match status" value="1"/>
</dbReference>
<dbReference type="EMBL" id="IACF01004280">
    <property type="protein sequence ID" value="LAB69874.1"/>
    <property type="molecule type" value="mRNA"/>
</dbReference>
<dbReference type="PANTHER" id="PTHR21255">
    <property type="entry name" value="T-COMPLEX-ASSOCIATED-TESTIS-EXPRESSED 1/ DYNEIN LIGHT CHAIN"/>
    <property type="match status" value="1"/>
</dbReference>
<accession>A0A2P2I766</accession>
<name>A0A2P2I766_9CRUS</name>
<proteinExistence type="evidence at transcript level"/>
<dbReference type="AlphaFoldDB" id="A0A2P2I766"/>
<dbReference type="GO" id="GO:0007018">
    <property type="term" value="P:microtubule-based movement"/>
    <property type="evidence" value="ECO:0007669"/>
    <property type="project" value="TreeGrafter"/>
</dbReference>
<dbReference type="InterPro" id="IPR038586">
    <property type="entry name" value="Tctex-1-like_sf"/>
</dbReference>
<reference evidence="2" key="1">
    <citation type="journal article" date="2018" name="Biosci. Biotechnol. Biochem.">
        <title>Polysaccharide hydrolase of the hadal zone amphipods Hirondellea gigas.</title>
        <authorList>
            <person name="Kobayashi H."/>
            <person name="Nagahama T."/>
            <person name="Arai W."/>
            <person name="Sasagawa Y."/>
            <person name="Umeda M."/>
            <person name="Hayashi T."/>
            <person name="Nikaido I."/>
            <person name="Watanabe H."/>
            <person name="Oguri K."/>
            <person name="Kitazato H."/>
            <person name="Fujioka K."/>
            <person name="Kido Y."/>
            <person name="Takami H."/>
        </authorList>
    </citation>
    <scope>NUCLEOTIDE SEQUENCE</scope>
    <source>
        <tissue evidence="2">Whole body</tissue>
    </source>
</reference>
<organism evidence="2">
    <name type="scientific">Hirondellea gigas</name>
    <dbReference type="NCBI Taxonomy" id="1518452"/>
    <lineage>
        <taxon>Eukaryota</taxon>
        <taxon>Metazoa</taxon>
        <taxon>Ecdysozoa</taxon>
        <taxon>Arthropoda</taxon>
        <taxon>Crustacea</taxon>
        <taxon>Multicrustacea</taxon>
        <taxon>Malacostraca</taxon>
        <taxon>Eumalacostraca</taxon>
        <taxon>Peracarida</taxon>
        <taxon>Amphipoda</taxon>
        <taxon>Amphilochidea</taxon>
        <taxon>Lysianassida</taxon>
        <taxon>Lysianassidira</taxon>
        <taxon>Lysianassoidea</taxon>
        <taxon>Lysianassidae</taxon>
        <taxon>Hirondellea</taxon>
    </lineage>
</organism>
<sequence length="129" mass="14215">MSATTSTAAADQAQTFQIRPPANEKLHSSAVKEVLHSVLVEQLSNFVYDAETSDKKVNCLAEVIRERLHELSVTRYKFVVNVVLGEQRGGGIKVGARCLWDTDTDTAVSDTFLTETFFCSAAVFGAFFY</sequence>
<dbReference type="GO" id="GO:0045505">
    <property type="term" value="F:dynein intermediate chain binding"/>
    <property type="evidence" value="ECO:0007669"/>
    <property type="project" value="TreeGrafter"/>
</dbReference>
<dbReference type="GO" id="GO:0005868">
    <property type="term" value="C:cytoplasmic dynein complex"/>
    <property type="evidence" value="ECO:0007669"/>
    <property type="project" value="TreeGrafter"/>
</dbReference>
<evidence type="ECO:0000313" key="2">
    <source>
        <dbReference type="EMBL" id="LAB69874.1"/>
    </source>
</evidence>
<evidence type="ECO:0000256" key="1">
    <source>
        <dbReference type="ARBA" id="ARBA00005361"/>
    </source>
</evidence>
<protein>
    <submittedName>
        <fullName evidence="2">Tctex1 domain-containing protein 2-like</fullName>
    </submittedName>
</protein>
<dbReference type="GO" id="GO:0005737">
    <property type="term" value="C:cytoplasm"/>
    <property type="evidence" value="ECO:0007669"/>
    <property type="project" value="TreeGrafter"/>
</dbReference>